<keyword evidence="2" id="KW-1185">Reference proteome</keyword>
<name>A0A8B7RBV6_HIPAR</name>
<dbReference type="Proteomes" id="UP000694851">
    <property type="component" value="Unplaced"/>
</dbReference>
<dbReference type="KEGG" id="hai:109383015"/>
<evidence type="ECO:0000256" key="1">
    <source>
        <dbReference type="SAM" id="MobiDB-lite"/>
    </source>
</evidence>
<accession>A0A8B7RBV6</accession>
<gene>
    <name evidence="3" type="primary">LOC109383015</name>
</gene>
<reference evidence="3" key="1">
    <citation type="submission" date="2025-08" db="UniProtKB">
        <authorList>
            <consortium name="RefSeq"/>
        </authorList>
    </citation>
    <scope>IDENTIFICATION</scope>
    <source>
        <tissue evidence="3">Muscle</tissue>
    </source>
</reference>
<sequence>MCGSLWENAGTCLSHSGKYLSFRVPACSELSGSTKKPERHTRPLCSGLPFLRSTPCFSAVPPCPLSSVLPTRNPWRPEGAASVPGNSAEQDEEGPGPERTERKPAVVPSHSVEGAGGSCTPPPNPEHRTMGAEFQVQLEGSLRRCSASGLQHQLLSEFPASQPDLQIPNLVVPTISRPNKTHLQARFGPQAVSEQVPSPTVLQILHSVSSPFCLSLSLCELREQRLWPRVLRLD</sequence>
<dbReference type="GeneID" id="109383015"/>
<evidence type="ECO:0000313" key="3">
    <source>
        <dbReference type="RefSeq" id="XP_019498549.1"/>
    </source>
</evidence>
<proteinExistence type="predicted"/>
<dbReference type="AlphaFoldDB" id="A0A8B7RBV6"/>
<protein>
    <submittedName>
        <fullName evidence="3">Uncharacterized protein LOC109383015 isoform X1</fullName>
    </submittedName>
</protein>
<organism evidence="2 3">
    <name type="scientific">Hipposideros armiger</name>
    <name type="common">Great Himalayan leaf-nosed bat</name>
    <dbReference type="NCBI Taxonomy" id="186990"/>
    <lineage>
        <taxon>Eukaryota</taxon>
        <taxon>Metazoa</taxon>
        <taxon>Chordata</taxon>
        <taxon>Craniata</taxon>
        <taxon>Vertebrata</taxon>
        <taxon>Euteleostomi</taxon>
        <taxon>Mammalia</taxon>
        <taxon>Eutheria</taxon>
        <taxon>Laurasiatheria</taxon>
        <taxon>Chiroptera</taxon>
        <taxon>Yinpterochiroptera</taxon>
        <taxon>Rhinolophoidea</taxon>
        <taxon>Hipposideridae</taxon>
        <taxon>Hipposideros</taxon>
    </lineage>
</organism>
<evidence type="ECO:0000313" key="2">
    <source>
        <dbReference type="Proteomes" id="UP000694851"/>
    </source>
</evidence>
<dbReference type="RefSeq" id="XP_019498549.1">
    <property type="nucleotide sequence ID" value="XM_019643004.1"/>
</dbReference>
<feature type="region of interest" description="Disordered" evidence="1">
    <location>
        <begin position="68"/>
        <end position="129"/>
    </location>
</feature>